<proteinExistence type="predicted"/>
<dbReference type="AlphaFoldDB" id="A0AB33KFJ6"/>
<feature type="compositionally biased region" description="Low complexity" evidence="1">
    <location>
        <begin position="595"/>
        <end position="610"/>
    </location>
</feature>
<feature type="region of interest" description="Disordered" evidence="1">
    <location>
        <begin position="588"/>
        <end position="618"/>
    </location>
</feature>
<dbReference type="EMBL" id="AP035884">
    <property type="protein sequence ID" value="BFP53447.1"/>
    <property type="molecule type" value="Genomic_DNA"/>
</dbReference>
<accession>A0AB33KFJ6</accession>
<sequence length="1033" mass="110092">MRGRSGVVQPCGEAGHGRLLEERAHRQLDAEDGTDAADQPGDQQRVSAEVEEAVLRADPLRAEHLGEQVAQQLLARSARGAAAASGAELRGRQRGPVQLAVRGAREVVEDDDGGRNHVVGQLPCGVRAQFVRARCDARPGRNGVGDDATVAGAVLADHGERARHAFVRGEDGLDLAEFDAVATDLDLVVDARDEPQFAVRAPARQVAGAVHPRAVGGERVGDEAARGEAGAVQIAARHMRTADVDLAGHAGGHRAQRGVQDEQGGVPGRPADRYGGLREVVVGADAEFGAADRGLGRAVLVDHGHTGAGRPPLAYGVRGQQFATDDELRGRRELHRKFGEDRDVARGALDQCRAVVRRSVRRAFAQLDQVDAAAAGERHEQAGHRQVEGDRRVDQPAAVTGVVVHARPGEVGVERGVRHDDALGPAGGAGGVDDVRRMLRPQRPGPVGVVDRRRIGRGACGHGLRCVQEQHRHLGRGQLPCGRRGGEQQCRGRVAEHELQAYGGLFRVQRKVGGAGHGDGKDGDDQFGRPLHGHRHQPLRSGAAGEQQPGQTGDLRVQLGEGQRGVLERHRRGVRRTGRLLGEEFRQRGVRHPAARSGAAGQRGAAFGRGEQCQPADRQPRIIGDGLEELPQPFGQPLHQHAVEHVRPVVQLEQDARAGGDGQAERIVVGVAAFDAADAQSADRRVHRFRVDRIVLEHDGGVEERSGARQRLDLGQSEVLVRHESGLLVLDPGQQGGDRFGGIGPDAQRQRVEQQADHAAHPVEVRRTDGDGGAGDDVGAAGERGQQQAPHGLDDGVERDAVVAGDGVEPCGQRLVELERQPVRPDRIGRGVDRCDERRLVHPGQRGPPGVLGGRTVLSGEPAEVVAVRGDARQRAVVAAAQVEREEFAEEERGRPAVQQDVVIGHHQPAAVGAEPDQQEADQRGLGEVEPAAPVGLQDARERGLAPVLGLGAEVDLVPRHTRLAADHLDRPVQALVAERGAQVGVAAQQAVGRAAQCGGVDLAFDVQDDLHRVDVRRLVVVEGVEQQPFLER</sequence>
<feature type="region of interest" description="Disordered" evidence="1">
    <location>
        <begin position="251"/>
        <end position="272"/>
    </location>
</feature>
<feature type="region of interest" description="Disordered" evidence="1">
    <location>
        <begin position="1"/>
        <end position="47"/>
    </location>
</feature>
<protein>
    <submittedName>
        <fullName evidence="2">Uncharacterized protein</fullName>
    </submittedName>
</protein>
<feature type="compositionally biased region" description="Basic and acidic residues" evidence="1">
    <location>
        <begin position="15"/>
        <end position="29"/>
    </location>
</feature>
<feature type="compositionally biased region" description="Gly residues" evidence="1">
    <location>
        <begin position="734"/>
        <end position="744"/>
    </location>
</feature>
<organism evidence="2">
    <name type="scientific">Streptomyces sp. CMC78</name>
    <dbReference type="NCBI Taxonomy" id="3231512"/>
    <lineage>
        <taxon>Bacteria</taxon>
        <taxon>Bacillati</taxon>
        <taxon>Actinomycetota</taxon>
        <taxon>Actinomycetes</taxon>
        <taxon>Kitasatosporales</taxon>
        <taxon>Streptomycetaceae</taxon>
        <taxon>Streptomyces</taxon>
    </lineage>
</organism>
<dbReference type="AntiFam" id="ANF00178">
    <property type="entry name" value="Shadow ORF (opposite dhbF)"/>
</dbReference>
<evidence type="ECO:0000256" key="1">
    <source>
        <dbReference type="SAM" id="MobiDB-lite"/>
    </source>
</evidence>
<feature type="region of interest" description="Disordered" evidence="1">
    <location>
        <begin position="512"/>
        <end position="561"/>
    </location>
</feature>
<reference evidence="2" key="1">
    <citation type="submission" date="2024-07" db="EMBL/GenBank/DDBJ databases">
        <title>Complete genome sequences of cellulolytic bacteria, Kitasatospora sp. CMC57 and Streptomyces sp. CMC78, isolated from Japanese agricultural soil.</title>
        <authorList>
            <person name="Hashimoto T."/>
            <person name="Ito M."/>
            <person name="Iwamoto M."/>
            <person name="Fukahori D."/>
            <person name="Shoda T."/>
            <person name="Sakoda M."/>
            <person name="Morohoshi T."/>
            <person name="Mitsuboshi M."/>
            <person name="Nishizawa T."/>
        </authorList>
    </citation>
    <scope>NUCLEOTIDE SEQUENCE</scope>
    <source>
        <strain evidence="2">CMC78</strain>
    </source>
</reference>
<feature type="region of interest" description="Disordered" evidence="1">
    <location>
        <begin position="730"/>
        <end position="795"/>
    </location>
</feature>
<feature type="compositionally biased region" description="Basic and acidic residues" evidence="1">
    <location>
        <begin position="518"/>
        <end position="527"/>
    </location>
</feature>
<dbReference type="KEGG" id="stcm:SCMC78_32540"/>
<gene>
    <name evidence="2" type="ORF">SCMC78_32540</name>
</gene>
<name>A0AB33KFJ6_9ACTN</name>
<feature type="region of interest" description="Disordered" evidence="1">
    <location>
        <begin position="418"/>
        <end position="450"/>
    </location>
</feature>
<feature type="compositionally biased region" description="Basic and acidic residues" evidence="1">
    <location>
        <begin position="748"/>
        <end position="770"/>
    </location>
</feature>
<evidence type="ECO:0000313" key="2">
    <source>
        <dbReference type="EMBL" id="BFP53447.1"/>
    </source>
</evidence>